<dbReference type="GeneID" id="78086458"/>
<keyword evidence="12" id="KW-1185">Reference proteome</keyword>
<keyword evidence="3" id="KW-1003">Cell membrane</keyword>
<comment type="caution">
    <text evidence="11">The sequence shown here is derived from an EMBL/GenBank/DDBJ whole genome shotgun (WGS) entry which is preliminary data.</text>
</comment>
<dbReference type="GO" id="GO:0015740">
    <property type="term" value="P:C4-dicarboxylate transport"/>
    <property type="evidence" value="ECO:0007669"/>
    <property type="project" value="TreeGrafter"/>
</dbReference>
<name>E5Y566_BILW3</name>
<comment type="subcellular location">
    <subcellularLocation>
        <location evidence="1">Cell inner membrane</location>
        <topology evidence="1">Multi-pass membrane protein</topology>
    </subcellularLocation>
</comment>
<evidence type="ECO:0000256" key="8">
    <source>
        <dbReference type="ARBA" id="ARBA00038436"/>
    </source>
</evidence>
<keyword evidence="5 9" id="KW-0812">Transmembrane</keyword>
<dbReference type="Pfam" id="PF04290">
    <property type="entry name" value="DctQ"/>
    <property type="match status" value="1"/>
</dbReference>
<protein>
    <recommendedName>
        <fullName evidence="10">Tripartite ATP-independent periplasmic transporters DctQ component domain-containing protein</fullName>
    </recommendedName>
</protein>
<evidence type="ECO:0000256" key="9">
    <source>
        <dbReference type="SAM" id="Phobius"/>
    </source>
</evidence>
<dbReference type="GO" id="GO:0005886">
    <property type="term" value="C:plasma membrane"/>
    <property type="evidence" value="ECO:0007669"/>
    <property type="project" value="UniProtKB-SubCell"/>
</dbReference>
<dbReference type="PANTHER" id="PTHR35011:SF2">
    <property type="entry name" value="2,3-DIKETO-L-GULONATE TRAP TRANSPORTER SMALL PERMEASE PROTEIN YIAM"/>
    <property type="match status" value="1"/>
</dbReference>
<evidence type="ECO:0000313" key="12">
    <source>
        <dbReference type="Proteomes" id="UP000006034"/>
    </source>
</evidence>
<organism evidence="11 12">
    <name type="scientific">Bilophila wadsworthia (strain 3_1_6)</name>
    <dbReference type="NCBI Taxonomy" id="563192"/>
    <lineage>
        <taxon>Bacteria</taxon>
        <taxon>Pseudomonadati</taxon>
        <taxon>Thermodesulfobacteriota</taxon>
        <taxon>Desulfovibrionia</taxon>
        <taxon>Desulfovibrionales</taxon>
        <taxon>Desulfovibrionaceae</taxon>
        <taxon>Bilophila</taxon>
    </lineage>
</organism>
<gene>
    <name evidence="11" type="ORF">HMPREF0179_01329</name>
</gene>
<evidence type="ECO:0000256" key="1">
    <source>
        <dbReference type="ARBA" id="ARBA00004429"/>
    </source>
</evidence>
<dbReference type="RefSeq" id="WP_005026402.1">
    <property type="nucleotide sequence ID" value="NZ_KE150238.1"/>
</dbReference>
<feature type="transmembrane region" description="Helical" evidence="9">
    <location>
        <begin position="131"/>
        <end position="150"/>
    </location>
</feature>
<evidence type="ECO:0000256" key="2">
    <source>
        <dbReference type="ARBA" id="ARBA00022448"/>
    </source>
</evidence>
<keyword evidence="2" id="KW-0813">Transport</keyword>
<reference evidence="11 12" key="2">
    <citation type="submission" date="2013-04" db="EMBL/GenBank/DDBJ databases">
        <title>The Genome Sequence of Bilophila wadsworthia 3_1_6.</title>
        <authorList>
            <consortium name="The Broad Institute Genomics Platform"/>
            <person name="Earl A."/>
            <person name="Ward D."/>
            <person name="Feldgarden M."/>
            <person name="Gevers D."/>
            <person name="Sibley C."/>
            <person name="Strauss J."/>
            <person name="Allen-Vercoe E."/>
            <person name="Walker B."/>
            <person name="Young S."/>
            <person name="Zeng Q."/>
            <person name="Gargeya S."/>
            <person name="Fitzgerald M."/>
            <person name="Haas B."/>
            <person name="Abouelleil A."/>
            <person name="Allen A.W."/>
            <person name="Alvarado L."/>
            <person name="Arachchi H.M."/>
            <person name="Berlin A.M."/>
            <person name="Chapman S.B."/>
            <person name="Gainer-Dewar J."/>
            <person name="Goldberg J."/>
            <person name="Griggs A."/>
            <person name="Gujja S."/>
            <person name="Hansen M."/>
            <person name="Howarth C."/>
            <person name="Imamovic A."/>
            <person name="Ireland A."/>
            <person name="Larimer J."/>
            <person name="McCowan C."/>
            <person name="Murphy C."/>
            <person name="Pearson M."/>
            <person name="Poon T.W."/>
            <person name="Priest M."/>
            <person name="Roberts A."/>
            <person name="Saif S."/>
            <person name="Shea T."/>
            <person name="Sisk P."/>
            <person name="Sykes S."/>
            <person name="Wortman J."/>
            <person name="Nusbaum C."/>
            <person name="Birren B."/>
        </authorList>
    </citation>
    <scope>NUCLEOTIDE SEQUENCE [LARGE SCALE GENOMIC DNA]</scope>
    <source>
        <strain evidence="11 12">3_1_6</strain>
    </source>
</reference>
<dbReference type="OrthoDB" id="5454104at2"/>
<dbReference type="PANTHER" id="PTHR35011">
    <property type="entry name" value="2,3-DIKETO-L-GULONATE TRAP TRANSPORTER SMALL PERMEASE PROTEIN YIAM"/>
    <property type="match status" value="1"/>
</dbReference>
<evidence type="ECO:0000256" key="4">
    <source>
        <dbReference type="ARBA" id="ARBA00022519"/>
    </source>
</evidence>
<comment type="similarity">
    <text evidence="8">Belongs to the TRAP transporter small permease family.</text>
</comment>
<dbReference type="eggNOG" id="COG3090">
    <property type="taxonomic scope" value="Bacteria"/>
</dbReference>
<evidence type="ECO:0000259" key="10">
    <source>
        <dbReference type="Pfam" id="PF04290"/>
    </source>
</evidence>
<feature type="transmembrane region" description="Helical" evidence="9">
    <location>
        <begin position="12"/>
        <end position="30"/>
    </location>
</feature>
<keyword evidence="4" id="KW-0997">Cell inner membrane</keyword>
<keyword evidence="6 9" id="KW-1133">Transmembrane helix</keyword>
<dbReference type="InterPro" id="IPR007387">
    <property type="entry name" value="TRAP_DctQ"/>
</dbReference>
<evidence type="ECO:0000256" key="7">
    <source>
        <dbReference type="ARBA" id="ARBA00023136"/>
    </source>
</evidence>
<evidence type="ECO:0000313" key="11">
    <source>
        <dbReference type="EMBL" id="EFV44833.1"/>
    </source>
</evidence>
<dbReference type="InterPro" id="IPR055348">
    <property type="entry name" value="DctQ"/>
</dbReference>
<reference evidence="11 12" key="1">
    <citation type="submission" date="2010-10" db="EMBL/GenBank/DDBJ databases">
        <authorList>
            <consortium name="The Broad Institute Genome Sequencing Platform"/>
            <person name="Ward D."/>
            <person name="Earl A."/>
            <person name="Feldgarden M."/>
            <person name="Young S.K."/>
            <person name="Gargeya S."/>
            <person name="Zeng Q."/>
            <person name="Alvarado L."/>
            <person name="Berlin A."/>
            <person name="Bochicchio J."/>
            <person name="Chapman S.B."/>
            <person name="Chen Z."/>
            <person name="Freedman E."/>
            <person name="Gellesch M."/>
            <person name="Goldberg J."/>
            <person name="Griggs A."/>
            <person name="Gujja S."/>
            <person name="Heilman E."/>
            <person name="Heiman D."/>
            <person name="Howarth C."/>
            <person name="Mehta T."/>
            <person name="Neiman D."/>
            <person name="Pearson M."/>
            <person name="Roberts A."/>
            <person name="Saif S."/>
            <person name="Shea T."/>
            <person name="Shenoy N."/>
            <person name="Sisk P."/>
            <person name="Stolte C."/>
            <person name="Sykes S."/>
            <person name="White J."/>
            <person name="Yandava C."/>
            <person name="Allen-Vercoe E."/>
            <person name="Sibley C."/>
            <person name="Ambrose C.E."/>
            <person name="Strauss J."/>
            <person name="Daigneault M."/>
            <person name="Haas B."/>
            <person name="Nusbaum C."/>
            <person name="Birren B."/>
        </authorList>
    </citation>
    <scope>NUCLEOTIDE SEQUENCE [LARGE SCALE GENOMIC DNA]</scope>
    <source>
        <strain evidence="11 12">3_1_6</strain>
    </source>
</reference>
<dbReference type="HOGENOM" id="CLU_086356_3_1_7"/>
<sequence>MSGILRWLDDWAEEFCVSVMLALLVLLLGMEVFSRFLLGKSFSWMEELCRYLFVWSSYIGVAIAVKHKEQLRILMFMDVLKKRFPQLVRILYVVSELTFTVFCALVFYYSLGMLENMIRFKQVSAALEINVMYAYLIIPISMALTIFRTLQGLCRDIRNNTLEFESRED</sequence>
<evidence type="ECO:0000256" key="6">
    <source>
        <dbReference type="ARBA" id="ARBA00022989"/>
    </source>
</evidence>
<dbReference type="AlphaFoldDB" id="E5Y566"/>
<dbReference type="EMBL" id="ADCP02000001">
    <property type="protein sequence ID" value="EFV44833.1"/>
    <property type="molecule type" value="Genomic_DNA"/>
</dbReference>
<dbReference type="STRING" id="563192.HMPREF0179_01329"/>
<evidence type="ECO:0000256" key="3">
    <source>
        <dbReference type="ARBA" id="ARBA00022475"/>
    </source>
</evidence>
<feature type="domain" description="Tripartite ATP-independent periplasmic transporters DctQ component" evidence="10">
    <location>
        <begin position="24"/>
        <end position="158"/>
    </location>
</feature>
<evidence type="ECO:0000256" key="5">
    <source>
        <dbReference type="ARBA" id="ARBA00022692"/>
    </source>
</evidence>
<keyword evidence="7 9" id="KW-0472">Membrane</keyword>
<feature type="transmembrane region" description="Helical" evidence="9">
    <location>
        <begin position="87"/>
        <end position="111"/>
    </location>
</feature>
<proteinExistence type="inferred from homology"/>
<dbReference type="Proteomes" id="UP000006034">
    <property type="component" value="Unassembled WGS sequence"/>
</dbReference>
<accession>E5Y566</accession>
<dbReference type="GO" id="GO:0022857">
    <property type="term" value="F:transmembrane transporter activity"/>
    <property type="evidence" value="ECO:0007669"/>
    <property type="project" value="TreeGrafter"/>
</dbReference>